<keyword evidence="1" id="KW-1133">Transmembrane helix</keyword>
<comment type="caution">
    <text evidence="2">The sequence shown here is derived from an EMBL/GenBank/DDBJ whole genome shotgun (WGS) entry which is preliminary data.</text>
</comment>
<keyword evidence="1" id="KW-0472">Membrane</keyword>
<evidence type="ECO:0000313" key="2">
    <source>
        <dbReference type="EMBL" id="RZC19363.1"/>
    </source>
</evidence>
<keyword evidence="3" id="KW-1185">Reference proteome</keyword>
<organism evidence="2 3">
    <name type="scientific">Glycine soja</name>
    <name type="common">Wild soybean</name>
    <dbReference type="NCBI Taxonomy" id="3848"/>
    <lineage>
        <taxon>Eukaryota</taxon>
        <taxon>Viridiplantae</taxon>
        <taxon>Streptophyta</taxon>
        <taxon>Embryophyta</taxon>
        <taxon>Tracheophyta</taxon>
        <taxon>Spermatophyta</taxon>
        <taxon>Magnoliopsida</taxon>
        <taxon>eudicotyledons</taxon>
        <taxon>Gunneridae</taxon>
        <taxon>Pentapetalae</taxon>
        <taxon>rosids</taxon>
        <taxon>fabids</taxon>
        <taxon>Fabales</taxon>
        <taxon>Fabaceae</taxon>
        <taxon>Papilionoideae</taxon>
        <taxon>50 kb inversion clade</taxon>
        <taxon>NPAAA clade</taxon>
        <taxon>indigoferoid/millettioid clade</taxon>
        <taxon>Phaseoleae</taxon>
        <taxon>Glycine</taxon>
        <taxon>Glycine subgen. Soja</taxon>
    </lineage>
</organism>
<protein>
    <submittedName>
        <fullName evidence="2">Protein NRT1/ PTR FAMILY 2.13</fullName>
    </submittedName>
</protein>
<accession>A0A445L816</accession>
<reference evidence="2 3" key="1">
    <citation type="submission" date="2018-09" db="EMBL/GenBank/DDBJ databases">
        <title>A high-quality reference genome of wild soybean provides a powerful tool to mine soybean genomes.</title>
        <authorList>
            <person name="Xie M."/>
            <person name="Chung C.Y.L."/>
            <person name="Li M.-W."/>
            <person name="Wong F.-L."/>
            <person name="Chan T.-F."/>
            <person name="Lam H.-M."/>
        </authorList>
    </citation>
    <scope>NUCLEOTIDE SEQUENCE [LARGE SCALE GENOMIC DNA]</scope>
    <source>
        <strain evidence="3">cv. W05</strain>
        <tissue evidence="2">Hypocotyl of etiolated seedlings</tissue>
    </source>
</reference>
<evidence type="ECO:0000313" key="3">
    <source>
        <dbReference type="Proteomes" id="UP000289340"/>
    </source>
</evidence>
<evidence type="ECO:0000256" key="1">
    <source>
        <dbReference type="SAM" id="Phobius"/>
    </source>
</evidence>
<dbReference type="InterPro" id="IPR036259">
    <property type="entry name" value="MFS_trans_sf"/>
</dbReference>
<proteinExistence type="predicted"/>
<dbReference type="Gene3D" id="1.20.1250.20">
    <property type="entry name" value="MFS general substrate transporter like domains"/>
    <property type="match status" value="1"/>
</dbReference>
<feature type="transmembrane region" description="Helical" evidence="1">
    <location>
        <begin position="28"/>
        <end position="49"/>
    </location>
</feature>
<sequence>MFTLVGHIQFYSTESLDKMKSIGNSLQYLVVAFSIYVGTLLVNVVHQLTRKHGGIDWLNDDINAGRLDYYYFLMAGLALINLVYILFCVKHYRYKVDLETVEPQAQQWFMQDYLKERLLHTNGLEFIQFEDQDMSQVGKEDEDVEMEKAQATSNIESFVVGDVSYSKASTKEPSAKISKTKYKAEIVNCPEN</sequence>
<dbReference type="Proteomes" id="UP000289340">
    <property type="component" value="Chromosome 3"/>
</dbReference>
<feature type="transmembrane region" description="Helical" evidence="1">
    <location>
        <begin position="69"/>
        <end position="89"/>
    </location>
</feature>
<name>A0A445L816_GLYSO</name>
<dbReference type="PANTHER" id="PTHR11654">
    <property type="entry name" value="OLIGOPEPTIDE TRANSPORTER-RELATED"/>
    <property type="match status" value="1"/>
</dbReference>
<gene>
    <name evidence="2" type="ORF">D0Y65_006263</name>
</gene>
<dbReference type="AlphaFoldDB" id="A0A445L816"/>
<dbReference type="EMBL" id="QZWG01000003">
    <property type="protein sequence ID" value="RZC19363.1"/>
    <property type="molecule type" value="Genomic_DNA"/>
</dbReference>
<keyword evidence="1" id="KW-0812">Transmembrane</keyword>